<dbReference type="PROSITE" id="PS50004">
    <property type="entry name" value="C2"/>
    <property type="match status" value="4"/>
</dbReference>
<feature type="compositionally biased region" description="Polar residues" evidence="1">
    <location>
        <begin position="1955"/>
        <end position="1971"/>
    </location>
</feature>
<evidence type="ECO:0000313" key="4">
    <source>
        <dbReference type="Proteomes" id="UP001591681"/>
    </source>
</evidence>
<feature type="compositionally biased region" description="Polar residues" evidence="1">
    <location>
        <begin position="592"/>
        <end position="604"/>
    </location>
</feature>
<proteinExistence type="predicted"/>
<feature type="domain" description="C2" evidence="2">
    <location>
        <begin position="612"/>
        <end position="742"/>
    </location>
</feature>
<dbReference type="InterPro" id="IPR035892">
    <property type="entry name" value="C2_domain_sf"/>
</dbReference>
<feature type="region of interest" description="Disordered" evidence="1">
    <location>
        <begin position="1418"/>
        <end position="1493"/>
    </location>
</feature>
<dbReference type="Pfam" id="PF25339">
    <property type="entry name" value="C2_C2CD3_N"/>
    <property type="match status" value="1"/>
</dbReference>
<feature type="compositionally biased region" description="Basic and acidic residues" evidence="1">
    <location>
        <begin position="2061"/>
        <end position="2070"/>
    </location>
</feature>
<dbReference type="CDD" id="cd00030">
    <property type="entry name" value="C2"/>
    <property type="match status" value="1"/>
</dbReference>
<keyword evidence="4" id="KW-1185">Reference proteome</keyword>
<feature type="compositionally biased region" description="Polar residues" evidence="1">
    <location>
        <begin position="1711"/>
        <end position="1722"/>
    </location>
</feature>
<evidence type="ECO:0000256" key="1">
    <source>
        <dbReference type="SAM" id="MobiDB-lite"/>
    </source>
</evidence>
<feature type="compositionally biased region" description="Acidic residues" evidence="1">
    <location>
        <begin position="1439"/>
        <end position="1452"/>
    </location>
</feature>
<feature type="compositionally biased region" description="Basic and acidic residues" evidence="1">
    <location>
        <begin position="1779"/>
        <end position="1789"/>
    </location>
</feature>
<dbReference type="Pfam" id="PF00168">
    <property type="entry name" value="C2"/>
    <property type="match status" value="3"/>
</dbReference>
<feature type="compositionally biased region" description="Acidic residues" evidence="1">
    <location>
        <begin position="1213"/>
        <end position="1232"/>
    </location>
</feature>
<feature type="region of interest" description="Disordered" evidence="1">
    <location>
        <begin position="2035"/>
        <end position="2130"/>
    </location>
</feature>
<feature type="compositionally biased region" description="Basic and acidic residues" evidence="1">
    <location>
        <begin position="1983"/>
        <end position="1994"/>
    </location>
</feature>
<feature type="region of interest" description="Disordered" evidence="1">
    <location>
        <begin position="1711"/>
        <end position="1731"/>
    </location>
</feature>
<dbReference type="SMART" id="SM00239">
    <property type="entry name" value="C2"/>
    <property type="match status" value="4"/>
</dbReference>
<feature type="domain" description="C2" evidence="2">
    <location>
        <begin position="1476"/>
        <end position="1604"/>
    </location>
</feature>
<dbReference type="PANTHER" id="PTHR21254">
    <property type="entry name" value="C2 DOMAIN-CONTAINING PROTEIN 3"/>
    <property type="match status" value="1"/>
</dbReference>
<feature type="region of interest" description="Disordered" evidence="1">
    <location>
        <begin position="1294"/>
        <end position="1317"/>
    </location>
</feature>
<feature type="region of interest" description="Disordered" evidence="1">
    <location>
        <begin position="1757"/>
        <end position="1790"/>
    </location>
</feature>
<feature type="region of interest" description="Disordered" evidence="1">
    <location>
        <begin position="125"/>
        <end position="149"/>
    </location>
</feature>
<dbReference type="EMBL" id="JBHFQA010000007">
    <property type="protein sequence ID" value="KAL2095989.1"/>
    <property type="molecule type" value="Genomic_DNA"/>
</dbReference>
<feature type="region of interest" description="Disordered" evidence="1">
    <location>
        <begin position="523"/>
        <end position="621"/>
    </location>
</feature>
<dbReference type="InterPro" id="IPR057537">
    <property type="entry name" value="C2_C2CD3_N"/>
</dbReference>
<gene>
    <name evidence="3" type="ORF">ACEWY4_008137</name>
</gene>
<feature type="region of interest" description="Disordered" evidence="1">
    <location>
        <begin position="371"/>
        <end position="391"/>
    </location>
</feature>
<organism evidence="3 4">
    <name type="scientific">Coilia grayii</name>
    <name type="common">Gray's grenadier anchovy</name>
    <dbReference type="NCBI Taxonomy" id="363190"/>
    <lineage>
        <taxon>Eukaryota</taxon>
        <taxon>Metazoa</taxon>
        <taxon>Chordata</taxon>
        <taxon>Craniata</taxon>
        <taxon>Vertebrata</taxon>
        <taxon>Euteleostomi</taxon>
        <taxon>Actinopterygii</taxon>
        <taxon>Neopterygii</taxon>
        <taxon>Teleostei</taxon>
        <taxon>Clupei</taxon>
        <taxon>Clupeiformes</taxon>
        <taxon>Clupeoidei</taxon>
        <taxon>Engraulidae</taxon>
        <taxon>Coilinae</taxon>
        <taxon>Coilia</taxon>
    </lineage>
</organism>
<name>A0ABD1KA62_9TELE</name>
<dbReference type="Gene3D" id="2.60.40.150">
    <property type="entry name" value="C2 domain"/>
    <property type="match status" value="3"/>
</dbReference>
<evidence type="ECO:0000259" key="2">
    <source>
        <dbReference type="PROSITE" id="PS50004"/>
    </source>
</evidence>
<evidence type="ECO:0000313" key="3">
    <source>
        <dbReference type="EMBL" id="KAL2095989.1"/>
    </source>
</evidence>
<feature type="compositionally biased region" description="Acidic residues" evidence="1">
    <location>
        <begin position="1928"/>
        <end position="1948"/>
    </location>
</feature>
<feature type="region of interest" description="Disordered" evidence="1">
    <location>
        <begin position="298"/>
        <end position="342"/>
    </location>
</feature>
<accession>A0ABD1KA62</accession>
<protein>
    <recommendedName>
        <fullName evidence="2">C2 domain-containing protein</fullName>
    </recommendedName>
</protein>
<feature type="compositionally biased region" description="Low complexity" evidence="1">
    <location>
        <begin position="2103"/>
        <end position="2114"/>
    </location>
</feature>
<feature type="compositionally biased region" description="Acidic residues" evidence="1">
    <location>
        <begin position="1901"/>
        <end position="1918"/>
    </location>
</feature>
<dbReference type="Proteomes" id="UP001591681">
    <property type="component" value="Unassembled WGS sequence"/>
</dbReference>
<feature type="region of interest" description="Disordered" evidence="1">
    <location>
        <begin position="1206"/>
        <end position="1237"/>
    </location>
</feature>
<feature type="compositionally biased region" description="Basic and acidic residues" evidence="1">
    <location>
        <begin position="2118"/>
        <end position="2130"/>
    </location>
</feature>
<feature type="domain" description="C2" evidence="2">
    <location>
        <begin position="1005"/>
        <end position="1164"/>
    </location>
</feature>
<dbReference type="InterPro" id="IPR000008">
    <property type="entry name" value="C2_dom"/>
</dbReference>
<reference evidence="3 4" key="1">
    <citation type="submission" date="2024-09" db="EMBL/GenBank/DDBJ databases">
        <title>A chromosome-level genome assembly of Gray's grenadier anchovy, Coilia grayii.</title>
        <authorList>
            <person name="Fu Z."/>
        </authorList>
    </citation>
    <scope>NUCLEOTIDE SEQUENCE [LARGE SCALE GENOMIC DNA]</scope>
    <source>
        <strain evidence="3">G4</strain>
        <tissue evidence="3">Muscle</tissue>
    </source>
</reference>
<dbReference type="PANTHER" id="PTHR21254:SF1">
    <property type="entry name" value="C2 DOMAIN-CONTAINING PROTEIN 3"/>
    <property type="match status" value="1"/>
</dbReference>
<feature type="region of interest" description="Disordered" evidence="1">
    <location>
        <begin position="1818"/>
        <end position="2019"/>
    </location>
</feature>
<comment type="caution">
    <text evidence="3">The sequence shown here is derived from an EMBL/GenBank/DDBJ whole genome shotgun (WGS) entry which is preliminary data.</text>
</comment>
<sequence length="2210" mass="240874">MGTLVLDVMTKPDHLPVARAQITGLARLSLSNSISGFFTVVSPTSEKMGELQVTLALEPLAEAYDSSSSVPTPDVSVDAAPKALVVQPVPLSLSGKESLASSIANTPRGVDHLYFQEKQKGLADHAFLPPEGDGPTAAPDAPLSSARSAQPRDLLSALLERGSKLREAMVMSSLRTELDCELALKDTPLPLPKDNIRSTSLPPLVPSSGRLFHQLLNVDHSPPQRPHSPTNYDIPECTTDTENRAVDLLLGSINGSLLEAWDGEGSPPASLSAYSSVCLDSELNDPQYDESLLENLFYKPPVSDSSDHDGELEDPGKTLGSQGDEQKHTKQNRVPKVPDDRDTLASLSLDRITTLGGMRLARVTVHSLGVPTDASATTTQETAGRGRPPRPLPTRRCSYFVEYVFPVSPSGQTASAEVSRVASSKITGGVVKFLQRIVFPVHFSGAALEQWWKTDLTFRIYSRKSTLKKPVFLGTAAFPLRSVLESEDLGHSISLPVQNSEGSAAKQEVGPLKVSVQLAADSQDFTTKAKPSLQLSKRTHSPHVSPHQSPSPSPLDPSSRLQPPAPSSDRHPSGSQQGRTSRRGASPAPAVTFSQSAEPANASSRPDVRSAPRGPAEVDEQAAGQGEVLLHALLMVPDGKDLSCGPFLQPPNVYLNCKLFGSDETARSVVSWGQTNPTFSFTQVAPVTLSHRLLERMKNNMMVIEVWQRAGTQSQDQLLGLVKLPLHQFYMSFRDSKITQLLLQAQYPVVAVDSHMPIVDVFSGSVRGSLRVLLAMGLAQQIIALQRVREEEMYPAAQVPRPSHLLDRVPQKDTNVSVGVAEALTEHVFVVRVEKVRGLAPLQATVWGEADCYVQYSFPTQEEQSKQQADPDIVESSVTLKPFRTATTLCVPDPMFGHSETHVLLAPPGVPVQKILLSSLSSQGLRNGGGIQFEVWCRYYYPNVRDQHVAKGLLLLPKLCGMVTMQRQKQQTEAQLFALPLIPRTEGNTSHQPPPSGFLDVSIQYKHRPLRSAGPRGGVAAGRFVTMVVQIHRAAGLRAAARAVASADPSLRYFADAGVNAYVSLQLSFLSERERVCTRVVAATFCPEFSHTLEVPCSLLVQREGAVTRSLAEQLQDAHALFTVHNRDHRKGVCASRSKEAVLGTVRIPLADLIHKRTGISGWFGLLLPEDVSPPEASHCSVGGLELTLSFAHHSDRDRMLKAARGVGWEPAEGNEDDCEDGGADGDDDDGDGGGARARSVSVSVAVPRAWLPLRYLLLPGDAELLRSTYCYFRYKLYDRNARCSDLRHPTLDKRPAAREDADDEDDGGGGGEGEDEGVAMTTVMFEGSSAVGLRWSQPLRWYLREERLEVQVWVAYGKGRGARPCDTDRLVGSAFVDLSALATPATQKQTISGVYPLFRRSAADLSGAAVRVHITMTPGPTLPGYESDRQGVLSPAEHEDEDEEQEEEDWEALARSGTSRQSHARSSRTGTKTAISREPPTSPSPEAGEDDSFGVTVTVDRAMHLSVKGVPLLEHGAGVPGYCVSYATAGPAGTVYTEVVQNSSCPVWDHQQECQLSKQLLLDPQQSLVFKVWYKGDVERVIGFVTVDLSPLLSGFQSVCGWYNITDFSGQCQGQLKVAIAPLRGVHNLKRHRQTSTEEAAKDSSAVLGGLPLCYQTSGLYSAFPSHISRYPEQRINTPPQHLERILSESRSSDRQEEHVSNVRLFQQSLQEGEQRASQPGTAAGDSDPSRSVLFSALRKNLSELDDIQRYFSRKLTTPSFPSMSRGEGGGSTTQQPQEERRDSDTDTQRLLLKSSRLVGEVNNIISGMSDSQVLLSNISGLPPRPEKEACPSAHQHAGSRVVPPPRSRSPDTPPTLSPRDCRTPEGDDPPLTSYEPTVTRELPVEAEEPQSSTRNAPSVEDEEEELKDCFSEEELEEHDKPAEDWVAQDEEEEEEEDDDEDFEETLLEPRTLNEITSLTDRTSPWTSLVSDADLGSLNGLREQEDQQGRPSRDLPLMRSSLEGEMAQGEDSRMDIVESSQMENILAYTSIKTLGVQDSGSEDSDAGGSDANDTLIESTRTPERSEDQGRMSPPQPGDLSSWTEETPTPRGPGCQDDDEESSVVSASGEGSTSPKQDSTEDVKDQESEKLCDVMDIPNFFLPTQHLEASMRALRLAPIFPLATTEPEASQGTAVPRRTRLKPKFTPSAANREETKRIAKIFASHFKDDH</sequence>
<feature type="domain" description="C2" evidence="2">
    <location>
        <begin position="810"/>
        <end position="972"/>
    </location>
</feature>
<dbReference type="SUPFAM" id="SSF49562">
    <property type="entry name" value="C2 domain (Calcium/lipid-binding domain, CaLB)"/>
    <property type="match status" value="3"/>
</dbReference>
<feature type="compositionally biased region" description="Pro residues" evidence="1">
    <location>
        <begin position="1844"/>
        <end position="1858"/>
    </location>
</feature>
<feature type="compositionally biased region" description="Acidic residues" evidence="1">
    <location>
        <begin position="1301"/>
        <end position="1317"/>
    </location>
</feature>